<protein>
    <submittedName>
        <fullName evidence="2">Uncharacterized protein</fullName>
    </submittedName>
</protein>
<dbReference type="AlphaFoldDB" id="A0A9P6CVP1"/>
<keyword evidence="3" id="KW-1185">Reference proteome</keyword>
<evidence type="ECO:0000313" key="2">
    <source>
        <dbReference type="EMBL" id="KAF9474384.1"/>
    </source>
</evidence>
<dbReference type="Gene3D" id="1.20.58.340">
    <property type="entry name" value="Magnesium transport protein CorA, transmembrane region"/>
    <property type="match status" value="1"/>
</dbReference>
<accession>A0A9P6CVP1</accession>
<name>A0A9P6CVP1_9AGAR</name>
<comment type="caution">
    <text evidence="2">The sequence shown here is derived from an EMBL/GenBank/DDBJ whole genome shotgun (WGS) entry which is preliminary data.</text>
</comment>
<dbReference type="EMBL" id="MU155382">
    <property type="protein sequence ID" value="KAF9474384.1"/>
    <property type="molecule type" value="Genomic_DNA"/>
</dbReference>
<dbReference type="Proteomes" id="UP000807469">
    <property type="component" value="Unassembled WGS sequence"/>
</dbReference>
<evidence type="ECO:0000313" key="3">
    <source>
        <dbReference type="Proteomes" id="UP000807469"/>
    </source>
</evidence>
<evidence type="ECO:0000256" key="1">
    <source>
        <dbReference type="SAM" id="Phobius"/>
    </source>
</evidence>
<organism evidence="2 3">
    <name type="scientific">Pholiota conissans</name>
    <dbReference type="NCBI Taxonomy" id="109636"/>
    <lineage>
        <taxon>Eukaryota</taxon>
        <taxon>Fungi</taxon>
        <taxon>Dikarya</taxon>
        <taxon>Basidiomycota</taxon>
        <taxon>Agaricomycotina</taxon>
        <taxon>Agaricomycetes</taxon>
        <taxon>Agaricomycetidae</taxon>
        <taxon>Agaricales</taxon>
        <taxon>Agaricineae</taxon>
        <taxon>Strophariaceae</taxon>
        <taxon>Pholiota</taxon>
    </lineage>
</organism>
<reference evidence="2" key="1">
    <citation type="submission" date="2020-11" db="EMBL/GenBank/DDBJ databases">
        <authorList>
            <consortium name="DOE Joint Genome Institute"/>
            <person name="Ahrendt S."/>
            <person name="Riley R."/>
            <person name="Andreopoulos W."/>
            <person name="Labutti K."/>
            <person name="Pangilinan J."/>
            <person name="Ruiz-Duenas F.J."/>
            <person name="Barrasa J.M."/>
            <person name="Sanchez-Garcia M."/>
            <person name="Camarero S."/>
            <person name="Miyauchi S."/>
            <person name="Serrano A."/>
            <person name="Linde D."/>
            <person name="Babiker R."/>
            <person name="Drula E."/>
            <person name="Ayuso-Fernandez I."/>
            <person name="Pacheco R."/>
            <person name="Padilla G."/>
            <person name="Ferreira P."/>
            <person name="Barriuso J."/>
            <person name="Kellner H."/>
            <person name="Castanera R."/>
            <person name="Alfaro M."/>
            <person name="Ramirez L."/>
            <person name="Pisabarro A.G."/>
            <person name="Kuo A."/>
            <person name="Tritt A."/>
            <person name="Lipzen A."/>
            <person name="He G."/>
            <person name="Yan M."/>
            <person name="Ng V."/>
            <person name="Cullen D."/>
            <person name="Martin F."/>
            <person name="Rosso M.-N."/>
            <person name="Henrissat B."/>
            <person name="Hibbett D."/>
            <person name="Martinez A.T."/>
            <person name="Grigoriev I.V."/>
        </authorList>
    </citation>
    <scope>NUCLEOTIDE SEQUENCE</scope>
    <source>
        <strain evidence="2">CIRM-BRFM 674</strain>
    </source>
</reference>
<keyword evidence="1" id="KW-0812">Transmembrane</keyword>
<feature type="transmembrane region" description="Helical" evidence="1">
    <location>
        <begin position="430"/>
        <end position="450"/>
    </location>
</feature>
<gene>
    <name evidence="2" type="ORF">BDN70DRAFT_899013</name>
</gene>
<keyword evidence="1" id="KW-0472">Membrane</keyword>
<proteinExistence type="predicted"/>
<sequence>MNPLGNLVAPELELRLLDLLDPKVQYNDRTHNRIQIDLLSITPERSSFHKNMGTDELSVILMPRGEEPLNIEEQSTTNVFFVTDPFYGDSEERKAGDARPPLNCTALHLHQQLGVPLLLFEHMSPSLEYRSSGTGFYTKYNDKDDIVSLDGICHLSQGLDDRPAYIWFSYGVLASQTATYVIYNCAANAKRLITTCAQRRNPRELLRPFAVDLFLIDDMLETWTVKLSKFRTKLITYEEDHALFSQTSVHLNALAVAELHSLSQNLNVVVGNLVDYKHRNEFFLSARDRYLSLSRPHFDVAERSLVTVTDSLGLMTSRATVLMNWAANYNARTKIRINMFFNLTTQGDSRTNLDIARLTTKIAVSSQKDSSSMITYGDICAFFIKEIMIAAVTMFFLPGSFVCAVFSMVFFDSHPGNAGRMELSVAPQWWLFPLVTIPLTIIVFLVWVIWRRRRISALRDVEVRVQPVAEDASSSSTYSIEKLGYST</sequence>
<feature type="transmembrane region" description="Helical" evidence="1">
    <location>
        <begin position="387"/>
        <end position="410"/>
    </location>
</feature>
<dbReference type="OrthoDB" id="2866354at2759"/>
<keyword evidence="1" id="KW-1133">Transmembrane helix</keyword>